<keyword evidence="1" id="KW-0812">Transmembrane</keyword>
<dbReference type="InterPro" id="IPR050879">
    <property type="entry name" value="Acyltransferase_3"/>
</dbReference>
<evidence type="ECO:0000313" key="4">
    <source>
        <dbReference type="Proteomes" id="UP000651085"/>
    </source>
</evidence>
<feature type="transmembrane region" description="Helical" evidence="1">
    <location>
        <begin position="52"/>
        <end position="69"/>
    </location>
</feature>
<sequence>MNSLLSEHSRELLKENNCFDFIRYFFTISVFIGHFCVLNNIEYFWFINGETGVRAFFIISGFLIFYSHIEKQSIKYYIDKRVRRILPPYFSVVILSFIIGIFITKLNLKDYLTYTETYKYLIANLGFLNFIQPNLPGVFESNPITAVNGSLWTMKVEIMFYVSVPFIYYLFKKYNKLIIILAIFSLAIAYDYFFMSLYKQTDNQMYLLIRKQFGSQLIYFYSGTFVLLYFDYFIKYLKFIFPAAIVIFLFRDTNFILSCLSPLAFAAILIGIAYNFKYMNFLRRYDNISYGMYLYHYPIIQIIIYYKIAEQNIYISFCLALISTIVVSWLSWIWLEKPIITKKLFYKRVPRNSDCLL</sequence>
<feature type="transmembrane region" description="Helical" evidence="1">
    <location>
        <begin position="21"/>
        <end position="46"/>
    </location>
</feature>
<dbReference type="Pfam" id="PF01757">
    <property type="entry name" value="Acyl_transf_3"/>
    <property type="match status" value="1"/>
</dbReference>
<feature type="transmembrane region" description="Helical" evidence="1">
    <location>
        <begin position="89"/>
        <end position="108"/>
    </location>
</feature>
<evidence type="ECO:0000313" key="3">
    <source>
        <dbReference type="EMBL" id="MBC8592764.1"/>
    </source>
</evidence>
<feature type="transmembrane region" description="Helical" evidence="1">
    <location>
        <begin position="177"/>
        <end position="198"/>
    </location>
</feature>
<dbReference type="GO" id="GO:0009103">
    <property type="term" value="P:lipopolysaccharide biosynthetic process"/>
    <property type="evidence" value="ECO:0007669"/>
    <property type="project" value="TreeGrafter"/>
</dbReference>
<keyword evidence="1" id="KW-1133">Transmembrane helix</keyword>
<comment type="caution">
    <text evidence="3">The sequence shown here is derived from an EMBL/GenBank/DDBJ whole genome shotgun (WGS) entry which is preliminary data.</text>
</comment>
<feature type="transmembrane region" description="Helical" evidence="1">
    <location>
        <begin position="255"/>
        <end position="276"/>
    </location>
</feature>
<dbReference type="Proteomes" id="UP000651085">
    <property type="component" value="Unassembled WGS sequence"/>
</dbReference>
<feature type="transmembrane region" description="Helical" evidence="1">
    <location>
        <begin position="151"/>
        <end position="171"/>
    </location>
</feature>
<dbReference type="RefSeq" id="WP_262433936.1">
    <property type="nucleotide sequence ID" value="NZ_JACRTF010000001.1"/>
</dbReference>
<keyword evidence="4" id="KW-1185">Reference proteome</keyword>
<keyword evidence="1" id="KW-0472">Membrane</keyword>
<keyword evidence="3" id="KW-0808">Transferase</keyword>
<evidence type="ECO:0000256" key="1">
    <source>
        <dbReference type="SAM" id="Phobius"/>
    </source>
</evidence>
<dbReference type="PANTHER" id="PTHR23028">
    <property type="entry name" value="ACETYLTRANSFERASE"/>
    <property type="match status" value="1"/>
</dbReference>
<dbReference type="GO" id="GO:0016747">
    <property type="term" value="F:acyltransferase activity, transferring groups other than amino-acyl groups"/>
    <property type="evidence" value="ECO:0007669"/>
    <property type="project" value="InterPro"/>
</dbReference>
<feature type="transmembrane region" description="Helical" evidence="1">
    <location>
        <begin position="288"/>
        <end position="308"/>
    </location>
</feature>
<dbReference type="InterPro" id="IPR002656">
    <property type="entry name" value="Acyl_transf_3_dom"/>
</dbReference>
<dbReference type="AlphaFoldDB" id="A0A926F6I3"/>
<gene>
    <name evidence="3" type="ORF">H8744_05765</name>
</gene>
<keyword evidence="3" id="KW-0012">Acyltransferase</keyword>
<evidence type="ECO:0000259" key="2">
    <source>
        <dbReference type="Pfam" id="PF01757"/>
    </source>
</evidence>
<feature type="transmembrane region" description="Helical" evidence="1">
    <location>
        <begin position="314"/>
        <end position="335"/>
    </location>
</feature>
<protein>
    <submittedName>
        <fullName evidence="3">Acyltransferase</fullName>
    </submittedName>
</protein>
<dbReference type="EMBL" id="JACRTF010000001">
    <property type="protein sequence ID" value="MBC8592764.1"/>
    <property type="molecule type" value="Genomic_DNA"/>
</dbReference>
<dbReference type="PANTHER" id="PTHR23028:SF53">
    <property type="entry name" value="ACYL_TRANSF_3 DOMAIN-CONTAINING PROTEIN"/>
    <property type="match status" value="1"/>
</dbReference>
<organism evidence="3 4">
    <name type="scientific">Jilunia laotingensis</name>
    <dbReference type="NCBI Taxonomy" id="2763675"/>
    <lineage>
        <taxon>Bacteria</taxon>
        <taxon>Pseudomonadati</taxon>
        <taxon>Bacteroidota</taxon>
        <taxon>Bacteroidia</taxon>
        <taxon>Bacteroidales</taxon>
        <taxon>Bacteroidaceae</taxon>
        <taxon>Jilunia</taxon>
    </lineage>
</organism>
<feature type="transmembrane region" description="Helical" evidence="1">
    <location>
        <begin position="218"/>
        <end position="249"/>
    </location>
</feature>
<name>A0A926F6I3_9BACT</name>
<accession>A0A926F6I3</accession>
<dbReference type="GO" id="GO:0016020">
    <property type="term" value="C:membrane"/>
    <property type="evidence" value="ECO:0007669"/>
    <property type="project" value="TreeGrafter"/>
</dbReference>
<proteinExistence type="predicted"/>
<feature type="domain" description="Acyltransferase 3" evidence="2">
    <location>
        <begin position="17"/>
        <end position="331"/>
    </location>
</feature>
<reference evidence="3" key="1">
    <citation type="submission" date="2020-08" db="EMBL/GenBank/DDBJ databases">
        <title>Genome public.</title>
        <authorList>
            <person name="Liu C."/>
            <person name="Sun Q."/>
        </authorList>
    </citation>
    <scope>NUCLEOTIDE SEQUENCE</scope>
    <source>
        <strain evidence="3">N12</strain>
    </source>
</reference>